<evidence type="ECO:0000256" key="3">
    <source>
        <dbReference type="ARBA" id="ARBA00007321"/>
    </source>
</evidence>
<dbReference type="GO" id="GO:0005634">
    <property type="term" value="C:nucleus"/>
    <property type="evidence" value="ECO:0007669"/>
    <property type="project" value="UniProtKB-SubCell"/>
</dbReference>
<feature type="coiled-coil region" evidence="7">
    <location>
        <begin position="13"/>
        <end position="47"/>
    </location>
</feature>
<keyword evidence="9" id="KW-1185">Reference proteome</keyword>
<dbReference type="PANTHER" id="PTHR14582:SF1">
    <property type="entry name" value="CENTROMERE PROTEIN O"/>
    <property type="match status" value="1"/>
</dbReference>
<dbReference type="AlphaFoldDB" id="A0A068SFE5"/>
<evidence type="ECO:0000313" key="8">
    <source>
        <dbReference type="EMBL" id="CDH60522.1"/>
    </source>
</evidence>
<keyword evidence="7" id="KW-0175">Coiled coil</keyword>
<proteinExistence type="inferred from homology"/>
<evidence type="ECO:0000256" key="6">
    <source>
        <dbReference type="ARBA" id="ARBA00023328"/>
    </source>
</evidence>
<dbReference type="Pfam" id="PF09496">
    <property type="entry name" value="CENP-O"/>
    <property type="match status" value="1"/>
</dbReference>
<protein>
    <recommendedName>
        <fullName evidence="10">Centromere protein O</fullName>
    </recommendedName>
</protein>
<keyword evidence="6" id="KW-0137">Centromere</keyword>
<evidence type="ECO:0000256" key="4">
    <source>
        <dbReference type="ARBA" id="ARBA00022454"/>
    </source>
</evidence>
<dbReference type="InterPro" id="IPR018464">
    <property type="entry name" value="CENP-O"/>
</dbReference>
<organism evidence="8 9">
    <name type="scientific">Lichtheimia corymbifera JMRC:FSU:9682</name>
    <dbReference type="NCBI Taxonomy" id="1263082"/>
    <lineage>
        <taxon>Eukaryota</taxon>
        <taxon>Fungi</taxon>
        <taxon>Fungi incertae sedis</taxon>
        <taxon>Mucoromycota</taxon>
        <taxon>Mucoromycotina</taxon>
        <taxon>Mucoromycetes</taxon>
        <taxon>Mucorales</taxon>
        <taxon>Lichtheimiaceae</taxon>
        <taxon>Lichtheimia</taxon>
    </lineage>
</organism>
<evidence type="ECO:0000256" key="7">
    <source>
        <dbReference type="SAM" id="Coils"/>
    </source>
</evidence>
<evidence type="ECO:0000256" key="5">
    <source>
        <dbReference type="ARBA" id="ARBA00023242"/>
    </source>
</evidence>
<dbReference type="Proteomes" id="UP000027586">
    <property type="component" value="Unassembled WGS sequence"/>
</dbReference>
<comment type="subcellular location">
    <subcellularLocation>
        <location evidence="2">Chromosome</location>
        <location evidence="2">Centromere</location>
    </subcellularLocation>
    <subcellularLocation>
        <location evidence="1">Nucleus</location>
    </subcellularLocation>
</comment>
<evidence type="ECO:0000256" key="1">
    <source>
        <dbReference type="ARBA" id="ARBA00004123"/>
    </source>
</evidence>
<gene>
    <name evidence="8" type="ORF">LCOR_11307.1</name>
</gene>
<dbReference type="GO" id="GO:0031511">
    <property type="term" value="C:Mis6-Sim4 complex"/>
    <property type="evidence" value="ECO:0007669"/>
    <property type="project" value="TreeGrafter"/>
</dbReference>
<dbReference type="OrthoDB" id="10050372at2759"/>
<keyword evidence="5" id="KW-0539">Nucleus</keyword>
<accession>A0A068SFE5</accession>
<dbReference type="CDD" id="cd23835">
    <property type="entry name" value="DRWD-N_CENP-O"/>
    <property type="match status" value="1"/>
</dbReference>
<evidence type="ECO:0000313" key="9">
    <source>
        <dbReference type="Proteomes" id="UP000027586"/>
    </source>
</evidence>
<dbReference type="VEuPathDB" id="FungiDB:LCOR_11307.1"/>
<comment type="caution">
    <text evidence="8">The sequence shown here is derived from an EMBL/GenBank/DDBJ whole genome shotgun (WGS) entry which is preliminary data.</text>
</comment>
<evidence type="ECO:0000256" key="2">
    <source>
        <dbReference type="ARBA" id="ARBA00004584"/>
    </source>
</evidence>
<dbReference type="STRING" id="1263082.A0A068SFE5"/>
<keyword evidence="4" id="KW-0158">Chromosome</keyword>
<dbReference type="PANTHER" id="PTHR14582">
    <property type="entry name" value="INNER KINETOCHORE SUBUNIT MAL2"/>
    <property type="match status" value="1"/>
</dbReference>
<reference evidence="8" key="1">
    <citation type="submission" date="2013-08" db="EMBL/GenBank/DDBJ databases">
        <title>Gene expansion shapes genome architecture in the human pathogen Lichtheimia corymbifera: an evolutionary genomics analysis in the ancient terrestrial Mucorales (Mucoromycotina).</title>
        <authorList>
            <person name="Schwartze V.U."/>
            <person name="Winter S."/>
            <person name="Shelest E."/>
            <person name="Marcet-Houben M."/>
            <person name="Horn F."/>
            <person name="Wehner S."/>
            <person name="Hoffmann K."/>
            <person name="Riege K."/>
            <person name="Sammeth M."/>
            <person name="Nowrousian M."/>
            <person name="Valiante V."/>
            <person name="Linde J."/>
            <person name="Jacobsen I.D."/>
            <person name="Marz M."/>
            <person name="Brakhage A.A."/>
            <person name="Gabaldon T."/>
            <person name="Bocker S."/>
            <person name="Voigt K."/>
        </authorList>
    </citation>
    <scope>NUCLEOTIDE SEQUENCE [LARGE SCALE GENOMIC DNA]</scope>
    <source>
        <strain evidence="8">FSU 9682</strain>
    </source>
</reference>
<comment type="similarity">
    <text evidence="3">Belongs to the CENP-O/MCM21 family.</text>
</comment>
<dbReference type="EMBL" id="CBTN010000095">
    <property type="protein sequence ID" value="CDH60522.1"/>
    <property type="molecule type" value="Genomic_DNA"/>
</dbReference>
<evidence type="ECO:0008006" key="10">
    <source>
        <dbReference type="Google" id="ProtNLM"/>
    </source>
</evidence>
<name>A0A068SFE5_9FUNG</name>
<sequence>MLEDDDTFLPTPQDRLKADISDLRHRLNKAREEKQRLEREIMEERIGYIAATRFSEEIRDTTRYKASQMTQMQQQILEQWMAVSSARCVQEVVSYYRLTGRTTFQYQGNTGIRLETYYKAKYYEPYYLLLSNPASMEYNSISVAQHTIPYFIPLQEMVDTLLPHDMEALLRILHVFLLAYVSRREQVEELGVYCKERPSFVGISAERKAKDHIILAEKIVAEEGEDEDEDEDEKDSKKTKIRIELIYEDLTSEYPTKVKTSIPSSIQTPYDTKDIETKFQTLKLLDAYKTIFNA</sequence>